<proteinExistence type="inferred from homology"/>
<reference evidence="5" key="1">
    <citation type="submission" date="2023-06" db="EMBL/GenBank/DDBJ databases">
        <title>Draft genome sequence of Nocardioides sp. SOB77.</title>
        <authorList>
            <person name="Zhang G."/>
        </authorList>
    </citation>
    <scope>NUCLEOTIDE SEQUENCE</scope>
    <source>
        <strain evidence="5">SOB77</strain>
    </source>
</reference>
<evidence type="ECO:0000313" key="6">
    <source>
        <dbReference type="Proteomes" id="UP001168620"/>
    </source>
</evidence>
<evidence type="ECO:0000313" key="5">
    <source>
        <dbReference type="EMBL" id="MDN4173362.1"/>
    </source>
</evidence>
<comment type="caution">
    <text evidence="5">The sequence shown here is derived from an EMBL/GenBank/DDBJ whole genome shotgun (WGS) entry which is preliminary data.</text>
</comment>
<dbReference type="Gene3D" id="3.40.50.880">
    <property type="match status" value="1"/>
</dbReference>
<comment type="similarity">
    <text evidence="1">Belongs to the peptidase S51 family.</text>
</comment>
<dbReference type="RefSeq" id="WP_300952468.1">
    <property type="nucleotide sequence ID" value="NZ_JAUHJQ010000003.1"/>
</dbReference>
<dbReference type="InterPro" id="IPR029062">
    <property type="entry name" value="Class_I_gatase-like"/>
</dbReference>
<gene>
    <name evidence="5" type="ORF">QWY28_10440</name>
</gene>
<keyword evidence="2" id="KW-0645">Protease</keyword>
<dbReference type="PANTHER" id="PTHR20842">
    <property type="entry name" value="PROTEASE S51 ALPHA-ASPARTYL DIPEPTIDASE"/>
    <property type="match status" value="1"/>
</dbReference>
<protein>
    <submittedName>
        <fullName evidence="5">Peptidase E</fullName>
        <ecNumber evidence="5">3.4.13.21</ecNumber>
    </submittedName>
</protein>
<sequence length="253" mass="26942">MSTTIMALGGGGFSMEPDNPLLDDHLLSLATRRRGAGGLPRVCFVGTASGDSVDYQDRFREAFAGRAETSTLPLFRYDEIPGLPEQDLRSFVLSQDVVYVGGGSTANLLALWRLHGLDAILREAAEDGVVLAGISAGMNCWFEGSVTDSYGPLAPLADGLGLLRGSACPHYDGESERRPTYLDLVGTRRLPSGYAADDGCALVFRDGELVEAVSSRPDARAYRVHLSGDALDVEDGMEAPDVAESPVDVRFLG</sequence>
<dbReference type="Proteomes" id="UP001168620">
    <property type="component" value="Unassembled WGS sequence"/>
</dbReference>
<dbReference type="EC" id="3.4.13.21" evidence="5"/>
<organism evidence="5 6">
    <name type="scientific">Nocardioides oceani</name>
    <dbReference type="NCBI Taxonomy" id="3058369"/>
    <lineage>
        <taxon>Bacteria</taxon>
        <taxon>Bacillati</taxon>
        <taxon>Actinomycetota</taxon>
        <taxon>Actinomycetes</taxon>
        <taxon>Propionibacteriales</taxon>
        <taxon>Nocardioidaceae</taxon>
        <taxon>Nocardioides</taxon>
    </lineage>
</organism>
<keyword evidence="6" id="KW-1185">Reference proteome</keyword>
<dbReference type="EMBL" id="JAUHJQ010000003">
    <property type="protein sequence ID" value="MDN4173362.1"/>
    <property type="molecule type" value="Genomic_DNA"/>
</dbReference>
<dbReference type="Pfam" id="PF03575">
    <property type="entry name" value="Peptidase_S51"/>
    <property type="match status" value="1"/>
</dbReference>
<accession>A0ABT8FFA5</accession>
<keyword evidence="4" id="KW-0720">Serine protease</keyword>
<name>A0ABT8FFA5_9ACTN</name>
<keyword evidence="5" id="KW-0224">Dipeptidase</keyword>
<evidence type="ECO:0000256" key="3">
    <source>
        <dbReference type="ARBA" id="ARBA00022801"/>
    </source>
</evidence>
<dbReference type="SUPFAM" id="SSF52317">
    <property type="entry name" value="Class I glutamine amidotransferase-like"/>
    <property type="match status" value="1"/>
</dbReference>
<dbReference type="GO" id="GO:0016805">
    <property type="term" value="F:dipeptidase activity"/>
    <property type="evidence" value="ECO:0007669"/>
    <property type="project" value="UniProtKB-KW"/>
</dbReference>
<evidence type="ECO:0000256" key="1">
    <source>
        <dbReference type="ARBA" id="ARBA00006534"/>
    </source>
</evidence>
<evidence type="ECO:0000256" key="2">
    <source>
        <dbReference type="ARBA" id="ARBA00022670"/>
    </source>
</evidence>
<dbReference type="InterPro" id="IPR005320">
    <property type="entry name" value="Peptidase_S51"/>
</dbReference>
<evidence type="ECO:0000256" key="4">
    <source>
        <dbReference type="ARBA" id="ARBA00022825"/>
    </source>
</evidence>
<keyword evidence="3 5" id="KW-0378">Hydrolase</keyword>
<dbReference type="CDD" id="cd03146">
    <property type="entry name" value="GAT1_Peptidase_E"/>
    <property type="match status" value="1"/>
</dbReference>
<dbReference type="PANTHER" id="PTHR20842:SF0">
    <property type="entry name" value="ALPHA-ASPARTYL DIPEPTIDASE"/>
    <property type="match status" value="1"/>
</dbReference>